<feature type="region of interest" description="Disordered" evidence="1">
    <location>
        <begin position="1"/>
        <end position="33"/>
    </location>
</feature>
<evidence type="ECO:0000313" key="2">
    <source>
        <dbReference type="EMBL" id="TQJ09660.1"/>
    </source>
</evidence>
<dbReference type="AlphaFoldDB" id="A0A542E2V1"/>
<dbReference type="EMBL" id="VFMN01000001">
    <property type="protein sequence ID" value="TQJ09660.1"/>
    <property type="molecule type" value="Genomic_DNA"/>
</dbReference>
<dbReference type="RefSeq" id="WP_141848992.1">
    <property type="nucleotide sequence ID" value="NZ_BAAAPR010000009.1"/>
</dbReference>
<evidence type="ECO:0000313" key="3">
    <source>
        <dbReference type="Proteomes" id="UP000317893"/>
    </source>
</evidence>
<evidence type="ECO:0000256" key="1">
    <source>
        <dbReference type="SAM" id="MobiDB-lite"/>
    </source>
</evidence>
<feature type="compositionally biased region" description="Polar residues" evidence="1">
    <location>
        <begin position="1"/>
        <end position="12"/>
    </location>
</feature>
<organism evidence="2 3">
    <name type="scientific">Lapillicoccus jejuensis</name>
    <dbReference type="NCBI Taxonomy" id="402171"/>
    <lineage>
        <taxon>Bacteria</taxon>
        <taxon>Bacillati</taxon>
        <taxon>Actinomycetota</taxon>
        <taxon>Actinomycetes</taxon>
        <taxon>Micrococcales</taxon>
        <taxon>Intrasporangiaceae</taxon>
        <taxon>Lapillicoccus</taxon>
    </lineage>
</organism>
<protein>
    <submittedName>
        <fullName evidence="2">Uncharacterized protein</fullName>
    </submittedName>
</protein>
<sequence>MTAVTDITTTHETTARADVHPATSFPQHAEGHRPNLVTLEQLRRSGRGVLMSSTVRRVRCR</sequence>
<gene>
    <name evidence="2" type="ORF">FB458_2773</name>
</gene>
<proteinExistence type="predicted"/>
<comment type="caution">
    <text evidence="2">The sequence shown here is derived from an EMBL/GenBank/DDBJ whole genome shotgun (WGS) entry which is preliminary data.</text>
</comment>
<dbReference type="Proteomes" id="UP000317893">
    <property type="component" value="Unassembled WGS sequence"/>
</dbReference>
<name>A0A542E2V1_9MICO</name>
<reference evidence="2 3" key="1">
    <citation type="submission" date="2019-06" db="EMBL/GenBank/DDBJ databases">
        <title>Sequencing the genomes of 1000 actinobacteria strains.</title>
        <authorList>
            <person name="Klenk H.-P."/>
        </authorList>
    </citation>
    <scope>NUCLEOTIDE SEQUENCE [LARGE SCALE GENOMIC DNA]</scope>
    <source>
        <strain evidence="2 3">DSM 18607</strain>
    </source>
</reference>
<keyword evidence="3" id="KW-1185">Reference proteome</keyword>
<accession>A0A542E2V1</accession>